<name>A0A0A9HJ93_ARUDO</name>
<reference evidence="1" key="2">
    <citation type="journal article" date="2015" name="Data Brief">
        <title>Shoot transcriptome of the giant reed, Arundo donax.</title>
        <authorList>
            <person name="Barrero R.A."/>
            <person name="Guerrero F.D."/>
            <person name="Moolhuijzen P."/>
            <person name="Goolsby J.A."/>
            <person name="Tidwell J."/>
            <person name="Bellgard S.E."/>
            <person name="Bellgard M.I."/>
        </authorList>
    </citation>
    <scope>NUCLEOTIDE SEQUENCE</scope>
    <source>
        <tissue evidence="1">Shoot tissue taken approximately 20 cm above the soil surface</tissue>
    </source>
</reference>
<organism evidence="1">
    <name type="scientific">Arundo donax</name>
    <name type="common">Giant reed</name>
    <name type="synonym">Donax arundinaceus</name>
    <dbReference type="NCBI Taxonomy" id="35708"/>
    <lineage>
        <taxon>Eukaryota</taxon>
        <taxon>Viridiplantae</taxon>
        <taxon>Streptophyta</taxon>
        <taxon>Embryophyta</taxon>
        <taxon>Tracheophyta</taxon>
        <taxon>Spermatophyta</taxon>
        <taxon>Magnoliopsida</taxon>
        <taxon>Liliopsida</taxon>
        <taxon>Poales</taxon>
        <taxon>Poaceae</taxon>
        <taxon>PACMAD clade</taxon>
        <taxon>Arundinoideae</taxon>
        <taxon>Arundineae</taxon>
        <taxon>Arundo</taxon>
    </lineage>
</organism>
<dbReference type="AlphaFoldDB" id="A0A0A9HJ93"/>
<dbReference type="EMBL" id="GBRH01160681">
    <property type="protein sequence ID" value="JAE37215.1"/>
    <property type="molecule type" value="Transcribed_RNA"/>
</dbReference>
<accession>A0A0A9HJ93</accession>
<sequence length="50" mass="5591">MHPELGDVVTPSSYPSRHAPCVAHQSSGLLHPRLDQFRRIDRSDCSAFLC</sequence>
<evidence type="ECO:0000313" key="1">
    <source>
        <dbReference type="EMBL" id="JAE37215.1"/>
    </source>
</evidence>
<proteinExistence type="predicted"/>
<reference evidence="1" key="1">
    <citation type="submission" date="2014-09" db="EMBL/GenBank/DDBJ databases">
        <authorList>
            <person name="Magalhaes I.L.F."/>
            <person name="Oliveira U."/>
            <person name="Santos F.R."/>
            <person name="Vidigal T.H.D.A."/>
            <person name="Brescovit A.D."/>
            <person name="Santos A.J."/>
        </authorList>
    </citation>
    <scope>NUCLEOTIDE SEQUENCE</scope>
    <source>
        <tissue evidence="1">Shoot tissue taken approximately 20 cm above the soil surface</tissue>
    </source>
</reference>
<protein>
    <submittedName>
        <fullName evidence="1">Uncharacterized protein</fullName>
    </submittedName>
</protein>